<dbReference type="InterPro" id="IPR017441">
    <property type="entry name" value="Protein_kinase_ATP_BS"/>
</dbReference>
<evidence type="ECO:0000313" key="9">
    <source>
        <dbReference type="EMBL" id="ARN74448.1"/>
    </source>
</evidence>
<evidence type="ECO:0000256" key="6">
    <source>
        <dbReference type="SAM" id="Coils"/>
    </source>
</evidence>
<dbReference type="OrthoDB" id="9801841at2"/>
<dbReference type="Pfam" id="PF00069">
    <property type="entry name" value="Pkinase"/>
    <property type="match status" value="1"/>
</dbReference>
<dbReference type="EMBL" id="CP019343">
    <property type="protein sequence ID" value="ARN74448.1"/>
    <property type="molecule type" value="Genomic_DNA"/>
</dbReference>
<accession>A0A1X9N8Q3</accession>
<name>A0A1X9N8Q3_9GAMM</name>
<dbReference type="GO" id="GO:0004674">
    <property type="term" value="F:protein serine/threonine kinase activity"/>
    <property type="evidence" value="ECO:0007669"/>
    <property type="project" value="TreeGrafter"/>
</dbReference>
<feature type="compositionally biased region" description="Basic and acidic residues" evidence="7">
    <location>
        <begin position="1"/>
        <end position="24"/>
    </location>
</feature>
<feature type="binding site" evidence="5">
    <location>
        <position position="123"/>
    </location>
    <ligand>
        <name>ATP</name>
        <dbReference type="ChEBI" id="CHEBI:30616"/>
    </ligand>
</feature>
<feature type="region of interest" description="Disordered" evidence="7">
    <location>
        <begin position="1"/>
        <end position="38"/>
    </location>
</feature>
<keyword evidence="2 5" id="KW-0547">Nucleotide-binding</keyword>
<keyword evidence="6" id="KW-0175">Coiled coil</keyword>
<dbReference type="AlphaFoldDB" id="A0A1X9N8Q3"/>
<evidence type="ECO:0000256" key="2">
    <source>
        <dbReference type="ARBA" id="ARBA00022741"/>
    </source>
</evidence>
<keyword evidence="4 5" id="KW-0067">ATP-binding</keyword>
<dbReference type="STRING" id="716816.BST96_10180"/>
<dbReference type="PROSITE" id="PS00107">
    <property type="entry name" value="PROTEIN_KINASE_ATP"/>
    <property type="match status" value="1"/>
</dbReference>
<protein>
    <recommendedName>
        <fullName evidence="8">Protein kinase domain-containing protein</fullName>
    </recommendedName>
</protein>
<feature type="domain" description="Protein kinase" evidence="8">
    <location>
        <begin position="88"/>
        <end position="358"/>
    </location>
</feature>
<organism evidence="9 10">
    <name type="scientific">Oceanicoccus sagamiensis</name>
    <dbReference type="NCBI Taxonomy" id="716816"/>
    <lineage>
        <taxon>Bacteria</taxon>
        <taxon>Pseudomonadati</taxon>
        <taxon>Pseudomonadota</taxon>
        <taxon>Gammaproteobacteria</taxon>
        <taxon>Cellvibrionales</taxon>
        <taxon>Spongiibacteraceae</taxon>
        <taxon>Oceanicoccus</taxon>
    </lineage>
</organism>
<evidence type="ECO:0000313" key="10">
    <source>
        <dbReference type="Proteomes" id="UP000193450"/>
    </source>
</evidence>
<dbReference type="PROSITE" id="PS50011">
    <property type="entry name" value="PROTEIN_KINASE_DOM"/>
    <property type="match status" value="1"/>
</dbReference>
<gene>
    <name evidence="9" type="ORF">BST96_10180</name>
</gene>
<evidence type="ECO:0000256" key="7">
    <source>
        <dbReference type="SAM" id="MobiDB-lite"/>
    </source>
</evidence>
<dbReference type="Proteomes" id="UP000193450">
    <property type="component" value="Chromosome"/>
</dbReference>
<dbReference type="GO" id="GO:0005524">
    <property type="term" value="F:ATP binding"/>
    <property type="evidence" value="ECO:0007669"/>
    <property type="project" value="UniProtKB-UniRule"/>
</dbReference>
<dbReference type="InterPro" id="IPR042095">
    <property type="entry name" value="SUMF_sf"/>
</dbReference>
<evidence type="ECO:0000256" key="1">
    <source>
        <dbReference type="ARBA" id="ARBA00022679"/>
    </source>
</evidence>
<dbReference type="RefSeq" id="WP_085758594.1">
    <property type="nucleotide sequence ID" value="NZ_CP019343.1"/>
</dbReference>
<keyword evidence="3" id="KW-0418">Kinase</keyword>
<dbReference type="Pfam" id="PF03781">
    <property type="entry name" value="FGE-sulfatase"/>
    <property type="match status" value="1"/>
</dbReference>
<dbReference type="KEGG" id="osg:BST96_10180"/>
<dbReference type="InterPro" id="IPR011009">
    <property type="entry name" value="Kinase-like_dom_sf"/>
</dbReference>
<evidence type="ECO:0000259" key="8">
    <source>
        <dbReference type="PROSITE" id="PS50011"/>
    </source>
</evidence>
<evidence type="ECO:0000256" key="5">
    <source>
        <dbReference type="PROSITE-ProRule" id="PRU10141"/>
    </source>
</evidence>
<dbReference type="Gene3D" id="1.10.510.10">
    <property type="entry name" value="Transferase(Phosphotransferase) domain 1"/>
    <property type="match status" value="1"/>
</dbReference>
<keyword evidence="10" id="KW-1185">Reference proteome</keyword>
<dbReference type="PANTHER" id="PTHR43289:SF6">
    <property type="entry name" value="SERINE_THREONINE-PROTEIN KINASE NEKL-3"/>
    <property type="match status" value="1"/>
</dbReference>
<dbReference type="SUPFAM" id="SSF56112">
    <property type="entry name" value="Protein kinase-like (PK-like)"/>
    <property type="match status" value="1"/>
</dbReference>
<evidence type="ECO:0000256" key="4">
    <source>
        <dbReference type="ARBA" id="ARBA00022840"/>
    </source>
</evidence>
<dbReference type="PANTHER" id="PTHR43289">
    <property type="entry name" value="MITOGEN-ACTIVATED PROTEIN KINASE KINASE KINASE 20-RELATED"/>
    <property type="match status" value="1"/>
</dbReference>
<dbReference type="Gene3D" id="3.90.1580.10">
    <property type="entry name" value="paralog of FGE (formylglycine-generating enzyme)"/>
    <property type="match status" value="1"/>
</dbReference>
<dbReference type="Gene3D" id="3.30.200.20">
    <property type="entry name" value="Phosphorylase Kinase, domain 1"/>
    <property type="match status" value="1"/>
</dbReference>
<dbReference type="InterPro" id="IPR016187">
    <property type="entry name" value="CTDL_fold"/>
</dbReference>
<evidence type="ECO:0000256" key="3">
    <source>
        <dbReference type="ARBA" id="ARBA00022777"/>
    </source>
</evidence>
<dbReference type="InterPro" id="IPR005532">
    <property type="entry name" value="SUMF_dom"/>
</dbReference>
<proteinExistence type="predicted"/>
<dbReference type="CDD" id="cd14014">
    <property type="entry name" value="STKc_PknB_like"/>
    <property type="match status" value="1"/>
</dbReference>
<dbReference type="InterPro" id="IPR000719">
    <property type="entry name" value="Prot_kinase_dom"/>
</dbReference>
<keyword evidence="1" id="KW-0808">Transferase</keyword>
<sequence>MSDEFDAKTQIRDGEEPGTAKDAEAALASAPTNIRSHIEDDDSDKTVVIGGGVSSSSDATVVLGAGDVPQSGAPTLTLGNTKVINDRFELLDVLGSGGMGVVFKALDRRKVEAKDRDPYVAIKLLNDDFKVHPHSVISLQREARRSQKLAHPNIVNVHDFDRDGDQVFMTMECLQGKPLDELIKANGNKPLEMEAAHRIVKDMTAAMIHAHKNNIAHSDFKPGNIFVTDAGQGKVLDFGIARAVTSGLGDEKSGNENTLFDPGSLGALTPAYASREMLTGQLPEIGDDVYAMGCVAYELFTGHHPFKKKNAVDAKKAGMRPARIKSLSARQWKALRKALAFKREDRYASATDFWEDFDRHVSPIWWVAALVVVIAGGAAVWSVEQRSQFEAVDEDAIRLQADQDNAYSNLQAWIAREPVSSVEADIRAAYETYQGMVGEADEKLLASRKTIVDLYIKEAGNLRLEKKLELAQSTLAAALTWDADAGQREDYLSLNAGIVQDIEAERQRLMAEQKERERQAELAQAQADKAERARRLQEQRAVAEAEAKAREESYQRSLAAVESVLSCQAFPDFDALTTQLDNMRTLDEARYQQKMPAFSERMAICIKRIGSSNPVAGKAAQTSALAVFPNSPLLKDIVIDPCASSKLGPGSGRRDGKFCYDSLSGSVNGPKMVVVPGVDGGASYAVGKYEVTAKDFGAYCKAGNDCAGITDTQSDLPVRQLSVAQANAYAQWLSSESGFSYRLPTYTEWLNAAVATGRKKNLDPNCTVKRVNGTRGGDELRVAGGAFNDWGLYNVIGNVQEWATDGGSLLAAGGQHTDRLADTACSVEAKVSHSGSPDKTTGFRLVRKIER</sequence>
<feature type="coiled-coil region" evidence="6">
    <location>
        <begin position="499"/>
        <end position="553"/>
    </location>
</feature>
<dbReference type="InterPro" id="IPR008271">
    <property type="entry name" value="Ser/Thr_kinase_AS"/>
</dbReference>
<reference evidence="9 10" key="1">
    <citation type="submission" date="2016-11" db="EMBL/GenBank/DDBJ databases">
        <title>Trade-off between light-utilization and light-protection in marine flavobacteria.</title>
        <authorList>
            <person name="Kumagai Y."/>
        </authorList>
    </citation>
    <scope>NUCLEOTIDE SEQUENCE [LARGE SCALE GENOMIC DNA]</scope>
    <source>
        <strain evidence="9 10">NBRC 107125</strain>
    </source>
</reference>
<dbReference type="SUPFAM" id="SSF56436">
    <property type="entry name" value="C-type lectin-like"/>
    <property type="match status" value="1"/>
</dbReference>
<dbReference type="PROSITE" id="PS00108">
    <property type="entry name" value="PROTEIN_KINASE_ST"/>
    <property type="match status" value="1"/>
</dbReference>